<accession>A0A077Z4T6</accession>
<dbReference type="Proteomes" id="UP000030665">
    <property type="component" value="Unassembled WGS sequence"/>
</dbReference>
<proteinExistence type="predicted"/>
<name>A0A077Z4T6_TRITR</name>
<organism evidence="2 3">
    <name type="scientific">Trichuris trichiura</name>
    <name type="common">Whipworm</name>
    <name type="synonym">Trichocephalus trichiurus</name>
    <dbReference type="NCBI Taxonomy" id="36087"/>
    <lineage>
        <taxon>Eukaryota</taxon>
        <taxon>Metazoa</taxon>
        <taxon>Ecdysozoa</taxon>
        <taxon>Nematoda</taxon>
        <taxon>Enoplea</taxon>
        <taxon>Dorylaimia</taxon>
        <taxon>Trichinellida</taxon>
        <taxon>Trichuridae</taxon>
        <taxon>Trichuris</taxon>
    </lineage>
</organism>
<evidence type="ECO:0000256" key="1">
    <source>
        <dbReference type="SAM" id="MobiDB-lite"/>
    </source>
</evidence>
<evidence type="ECO:0000313" key="3">
    <source>
        <dbReference type="Proteomes" id="UP000030665"/>
    </source>
</evidence>
<feature type="compositionally biased region" description="Acidic residues" evidence="1">
    <location>
        <begin position="13"/>
        <end position="22"/>
    </location>
</feature>
<gene>
    <name evidence="2" type="ORF">TTRE_0000197001</name>
</gene>
<dbReference type="AlphaFoldDB" id="A0A077Z4T6"/>
<feature type="region of interest" description="Disordered" evidence="1">
    <location>
        <begin position="1"/>
        <end position="23"/>
    </location>
</feature>
<evidence type="ECO:0000313" key="2">
    <source>
        <dbReference type="EMBL" id="CDW53705.1"/>
    </source>
</evidence>
<protein>
    <submittedName>
        <fullName evidence="2">Uncharacterized protein</fullName>
    </submittedName>
</protein>
<reference evidence="2" key="2">
    <citation type="submission" date="2014-03" db="EMBL/GenBank/DDBJ databases">
        <title>The whipworm genome and dual-species transcriptomics of an intimate host-pathogen interaction.</title>
        <authorList>
            <person name="Foth B.J."/>
            <person name="Tsai I.J."/>
            <person name="Reid A.J."/>
            <person name="Bancroft A.J."/>
            <person name="Nichol S."/>
            <person name="Tracey A."/>
            <person name="Holroyd N."/>
            <person name="Cotton J.A."/>
            <person name="Stanley E.J."/>
            <person name="Zarowiecki M."/>
            <person name="Liu J.Z."/>
            <person name="Huckvale T."/>
            <person name="Cooper P.J."/>
            <person name="Grencis R.K."/>
            <person name="Berriman M."/>
        </authorList>
    </citation>
    <scope>NUCLEOTIDE SEQUENCE [LARGE SCALE GENOMIC DNA]</scope>
</reference>
<keyword evidence="3" id="KW-1185">Reference proteome</keyword>
<dbReference type="EMBL" id="HG805864">
    <property type="protein sequence ID" value="CDW53705.1"/>
    <property type="molecule type" value="Genomic_DNA"/>
</dbReference>
<reference evidence="2" key="1">
    <citation type="submission" date="2014-01" db="EMBL/GenBank/DDBJ databases">
        <authorList>
            <person name="Aslett M."/>
        </authorList>
    </citation>
    <scope>NUCLEOTIDE SEQUENCE</scope>
</reference>
<sequence>MDADLAELTKSESEEDEEEELEKDTKQEYWLILERLSEILGTVRNVEIKVESWDLDMIRALKLNNGFDALLQPYEHLH</sequence>